<dbReference type="EMBL" id="DS566167">
    <property type="status" value="NOT_ANNOTATED_CDS"/>
    <property type="molecule type" value="Genomic_DNA"/>
</dbReference>
<dbReference type="AlphaFoldDB" id="H3H480"/>
<dbReference type="Proteomes" id="UP000005238">
    <property type="component" value="Unassembled WGS sequence"/>
</dbReference>
<dbReference type="HOGENOM" id="CLU_1221753_0_0_1"/>
<evidence type="ECO:0000313" key="3">
    <source>
        <dbReference type="Proteomes" id="UP000005238"/>
    </source>
</evidence>
<feature type="region of interest" description="Disordered" evidence="1">
    <location>
        <begin position="23"/>
        <end position="155"/>
    </location>
</feature>
<keyword evidence="3" id="KW-1185">Reference proteome</keyword>
<dbReference type="InParanoid" id="H3H480"/>
<sequence>MAAPAAKPALKKMLPWLKRLKGALDDDDSSDSTSQPLEATPKKVERETKRGEGGKRLKKRRRDEESGPEGKRNQSEGKRRHVRHNSKSPKRAGKSRRASSESNSDEDPDKIRHRRLETAARRKRSRLGDSDGSKTAQSPVGSAQAKAATSRKHRMQKLRALRHETGEDARLTAFKLKRQQSYETFKEKERVRMRAIRAGRRMKSPHGRAFRFPVNVALLASLECPNL</sequence>
<dbReference type="VEuPathDB" id="FungiDB:KRP22_14337"/>
<name>H3H480_PHYRM</name>
<proteinExistence type="predicted"/>
<feature type="compositionally biased region" description="Basic residues" evidence="1">
    <location>
        <begin position="78"/>
        <end position="97"/>
    </location>
</feature>
<organism evidence="2 3">
    <name type="scientific">Phytophthora ramorum</name>
    <name type="common">Sudden oak death agent</name>
    <dbReference type="NCBI Taxonomy" id="164328"/>
    <lineage>
        <taxon>Eukaryota</taxon>
        <taxon>Sar</taxon>
        <taxon>Stramenopiles</taxon>
        <taxon>Oomycota</taxon>
        <taxon>Peronosporomycetes</taxon>
        <taxon>Peronosporales</taxon>
        <taxon>Peronosporaceae</taxon>
        <taxon>Phytophthora</taxon>
    </lineage>
</organism>
<protein>
    <submittedName>
        <fullName evidence="2">Uncharacterized protein</fullName>
    </submittedName>
</protein>
<reference evidence="2" key="2">
    <citation type="submission" date="2015-06" db="UniProtKB">
        <authorList>
            <consortium name="EnsemblProtists"/>
        </authorList>
    </citation>
    <scope>IDENTIFICATION</scope>
    <source>
        <strain evidence="2">Pr102</strain>
    </source>
</reference>
<evidence type="ECO:0000313" key="2">
    <source>
        <dbReference type="EnsemblProtists" id="Phyra85363"/>
    </source>
</evidence>
<dbReference type="VEuPathDB" id="FungiDB:KRP23_14055"/>
<dbReference type="EnsemblProtists" id="Phyra85363">
    <property type="protein sequence ID" value="Phyra85363"/>
    <property type="gene ID" value="Phyra85363"/>
</dbReference>
<feature type="compositionally biased region" description="Basic and acidic residues" evidence="1">
    <location>
        <begin position="40"/>
        <end position="55"/>
    </location>
</feature>
<accession>H3H480</accession>
<reference evidence="3" key="1">
    <citation type="journal article" date="2006" name="Science">
        <title>Phytophthora genome sequences uncover evolutionary origins and mechanisms of pathogenesis.</title>
        <authorList>
            <person name="Tyler B.M."/>
            <person name="Tripathy S."/>
            <person name="Zhang X."/>
            <person name="Dehal P."/>
            <person name="Jiang R.H."/>
            <person name="Aerts A."/>
            <person name="Arredondo F.D."/>
            <person name="Baxter L."/>
            <person name="Bensasson D."/>
            <person name="Beynon J.L."/>
            <person name="Chapman J."/>
            <person name="Damasceno C.M."/>
            <person name="Dorrance A.E."/>
            <person name="Dou D."/>
            <person name="Dickerman A.W."/>
            <person name="Dubchak I.L."/>
            <person name="Garbelotto M."/>
            <person name="Gijzen M."/>
            <person name="Gordon S.G."/>
            <person name="Govers F."/>
            <person name="Grunwald N.J."/>
            <person name="Huang W."/>
            <person name="Ivors K.L."/>
            <person name="Jones R.W."/>
            <person name="Kamoun S."/>
            <person name="Krampis K."/>
            <person name="Lamour K.H."/>
            <person name="Lee M.K."/>
            <person name="McDonald W.H."/>
            <person name="Medina M."/>
            <person name="Meijer H.J."/>
            <person name="Nordberg E.K."/>
            <person name="Maclean D.J."/>
            <person name="Ospina-Giraldo M.D."/>
            <person name="Morris P.F."/>
            <person name="Phuntumart V."/>
            <person name="Putnam N.H."/>
            <person name="Rash S."/>
            <person name="Rose J.K."/>
            <person name="Sakihama Y."/>
            <person name="Salamov A.A."/>
            <person name="Savidor A."/>
            <person name="Scheuring C.F."/>
            <person name="Smith B.M."/>
            <person name="Sobral B.W."/>
            <person name="Terry A."/>
            <person name="Torto-Alalibo T.A."/>
            <person name="Win J."/>
            <person name="Xu Z."/>
            <person name="Zhang H."/>
            <person name="Grigoriev I.V."/>
            <person name="Rokhsar D.S."/>
            <person name="Boore J.L."/>
        </authorList>
    </citation>
    <scope>NUCLEOTIDE SEQUENCE [LARGE SCALE GENOMIC DNA]</scope>
    <source>
        <strain evidence="3">Pr102</strain>
    </source>
</reference>
<dbReference type="STRING" id="164328.H3H480"/>
<evidence type="ECO:0000256" key="1">
    <source>
        <dbReference type="SAM" id="MobiDB-lite"/>
    </source>
</evidence>
<feature type="compositionally biased region" description="Basic and acidic residues" evidence="1">
    <location>
        <begin position="62"/>
        <end position="77"/>
    </location>
</feature>
<feature type="compositionally biased region" description="Basic and acidic residues" evidence="1">
    <location>
        <begin position="116"/>
        <end position="132"/>
    </location>
</feature>